<evidence type="ECO:0000256" key="6">
    <source>
        <dbReference type="ARBA" id="ARBA00023136"/>
    </source>
</evidence>
<evidence type="ECO:0000256" key="5">
    <source>
        <dbReference type="ARBA" id="ARBA00022989"/>
    </source>
</evidence>
<evidence type="ECO:0000256" key="3">
    <source>
        <dbReference type="ARBA" id="ARBA00022475"/>
    </source>
</evidence>
<evidence type="ECO:0000313" key="8">
    <source>
        <dbReference type="EMBL" id="SFH56499.1"/>
    </source>
</evidence>
<dbReference type="STRING" id="1576369.SAMN05421753_101193"/>
<protein>
    <submittedName>
        <fullName evidence="8">Biopolymer transport protein ExbD</fullName>
    </submittedName>
</protein>
<keyword evidence="3" id="KW-1003">Cell membrane</keyword>
<keyword evidence="7" id="KW-0653">Protein transport</keyword>
<dbReference type="GO" id="GO:0015031">
    <property type="term" value="P:protein transport"/>
    <property type="evidence" value="ECO:0007669"/>
    <property type="project" value="UniProtKB-KW"/>
</dbReference>
<comment type="subcellular location">
    <subcellularLocation>
        <location evidence="1">Cell membrane</location>
        <topology evidence="1">Single-pass membrane protein</topology>
    </subcellularLocation>
    <subcellularLocation>
        <location evidence="7">Cell membrane</location>
        <topology evidence="7">Single-pass type II membrane protein</topology>
    </subcellularLocation>
</comment>
<accession>A0A1I3B3H8</accession>
<organism evidence="8 9">
    <name type="scientific">Planctomicrobium piriforme</name>
    <dbReference type="NCBI Taxonomy" id="1576369"/>
    <lineage>
        <taxon>Bacteria</taxon>
        <taxon>Pseudomonadati</taxon>
        <taxon>Planctomycetota</taxon>
        <taxon>Planctomycetia</taxon>
        <taxon>Planctomycetales</taxon>
        <taxon>Planctomycetaceae</taxon>
        <taxon>Planctomicrobium</taxon>
    </lineage>
</organism>
<dbReference type="Proteomes" id="UP000199518">
    <property type="component" value="Unassembled WGS sequence"/>
</dbReference>
<keyword evidence="7" id="KW-0813">Transport</keyword>
<dbReference type="EMBL" id="FOQD01000001">
    <property type="protein sequence ID" value="SFH56499.1"/>
    <property type="molecule type" value="Genomic_DNA"/>
</dbReference>
<dbReference type="GO" id="GO:0022857">
    <property type="term" value="F:transmembrane transporter activity"/>
    <property type="evidence" value="ECO:0007669"/>
    <property type="project" value="InterPro"/>
</dbReference>
<keyword evidence="5" id="KW-1133">Transmembrane helix</keyword>
<dbReference type="RefSeq" id="WP_092047082.1">
    <property type="nucleotide sequence ID" value="NZ_FOQD01000001.1"/>
</dbReference>
<reference evidence="9" key="1">
    <citation type="submission" date="2016-10" db="EMBL/GenBank/DDBJ databases">
        <authorList>
            <person name="Varghese N."/>
            <person name="Submissions S."/>
        </authorList>
    </citation>
    <scope>NUCLEOTIDE SEQUENCE [LARGE SCALE GENOMIC DNA]</scope>
    <source>
        <strain evidence="9">DSM 26348</strain>
    </source>
</reference>
<dbReference type="PANTHER" id="PTHR30558">
    <property type="entry name" value="EXBD MEMBRANE COMPONENT OF PMF-DRIVEN MACROMOLECULE IMPORT SYSTEM"/>
    <property type="match status" value="1"/>
</dbReference>
<evidence type="ECO:0000313" key="9">
    <source>
        <dbReference type="Proteomes" id="UP000199518"/>
    </source>
</evidence>
<dbReference type="OrthoDB" id="281590at2"/>
<name>A0A1I3B3H8_9PLAN</name>
<evidence type="ECO:0000256" key="4">
    <source>
        <dbReference type="ARBA" id="ARBA00022692"/>
    </source>
</evidence>
<keyword evidence="4 7" id="KW-0812">Transmembrane</keyword>
<dbReference type="PANTHER" id="PTHR30558:SF3">
    <property type="entry name" value="BIOPOLYMER TRANSPORT PROTEIN EXBD-RELATED"/>
    <property type="match status" value="1"/>
</dbReference>
<dbReference type="GO" id="GO:0005886">
    <property type="term" value="C:plasma membrane"/>
    <property type="evidence" value="ECO:0007669"/>
    <property type="project" value="UniProtKB-SubCell"/>
</dbReference>
<dbReference type="Pfam" id="PF02472">
    <property type="entry name" value="ExbD"/>
    <property type="match status" value="1"/>
</dbReference>
<sequence>MKIPSRVHRDHDFGAMTSMIDVVLFLLMFFVVTAGSGNPTLLLPAPLAKSGSIESAEATAQAEPSSAVDIWLKLHLEAASRTTLVDMNGTTYSSLEEIKQQLAALAELDKANPIIFDTAPEVPLGDLVSLYDACQAAGFESISFAAKATAAP</sequence>
<dbReference type="Gene3D" id="3.30.420.270">
    <property type="match status" value="1"/>
</dbReference>
<keyword evidence="9" id="KW-1185">Reference proteome</keyword>
<comment type="similarity">
    <text evidence="2 7">Belongs to the ExbD/TolR family.</text>
</comment>
<evidence type="ECO:0000256" key="1">
    <source>
        <dbReference type="ARBA" id="ARBA00004162"/>
    </source>
</evidence>
<proteinExistence type="inferred from homology"/>
<keyword evidence="6" id="KW-0472">Membrane</keyword>
<evidence type="ECO:0000256" key="2">
    <source>
        <dbReference type="ARBA" id="ARBA00005811"/>
    </source>
</evidence>
<evidence type="ECO:0000256" key="7">
    <source>
        <dbReference type="RuleBase" id="RU003879"/>
    </source>
</evidence>
<dbReference type="InterPro" id="IPR003400">
    <property type="entry name" value="ExbD"/>
</dbReference>
<gene>
    <name evidence="8" type="ORF">SAMN05421753_101193</name>
</gene>
<dbReference type="AlphaFoldDB" id="A0A1I3B3H8"/>